<comment type="caution">
    <text evidence="1">The sequence shown here is derived from an EMBL/GenBank/DDBJ whole genome shotgun (WGS) entry which is preliminary data.</text>
</comment>
<name>A0A0V1DMB8_TRIPS</name>
<dbReference type="Proteomes" id="UP000054995">
    <property type="component" value="Unassembled WGS sequence"/>
</dbReference>
<keyword evidence="2" id="KW-1185">Reference proteome</keyword>
<organism evidence="1 2">
    <name type="scientific">Trichinella pseudospiralis</name>
    <name type="common">Parasitic roundworm</name>
    <dbReference type="NCBI Taxonomy" id="6337"/>
    <lineage>
        <taxon>Eukaryota</taxon>
        <taxon>Metazoa</taxon>
        <taxon>Ecdysozoa</taxon>
        <taxon>Nematoda</taxon>
        <taxon>Enoplea</taxon>
        <taxon>Dorylaimia</taxon>
        <taxon>Trichinellida</taxon>
        <taxon>Trichinellidae</taxon>
        <taxon>Trichinella</taxon>
    </lineage>
</organism>
<protein>
    <submittedName>
        <fullName evidence="1">Uncharacterized protein</fullName>
    </submittedName>
</protein>
<dbReference type="EMBL" id="JYDT01003047">
    <property type="protein sequence ID" value="KRY62748.1"/>
    <property type="molecule type" value="Genomic_DNA"/>
</dbReference>
<evidence type="ECO:0000313" key="2">
    <source>
        <dbReference type="Proteomes" id="UP000054995"/>
    </source>
</evidence>
<proteinExistence type="predicted"/>
<sequence length="30" mass="3919">MIYQYKKNFKNFEKTLFFQKWTKWILIDSE</sequence>
<reference evidence="1 2" key="1">
    <citation type="submission" date="2015-01" db="EMBL/GenBank/DDBJ databases">
        <title>Evolution of Trichinella species and genotypes.</title>
        <authorList>
            <person name="Korhonen P.K."/>
            <person name="Edoardo P."/>
            <person name="Giuseppe L.R."/>
            <person name="Gasser R.B."/>
        </authorList>
    </citation>
    <scope>NUCLEOTIDE SEQUENCE [LARGE SCALE GENOMIC DNA]</scope>
    <source>
        <strain evidence="1">ISS470</strain>
    </source>
</reference>
<gene>
    <name evidence="1" type="ORF">T4D_11052</name>
</gene>
<accession>A0A0V1DMB8</accession>
<evidence type="ECO:0000313" key="1">
    <source>
        <dbReference type="EMBL" id="KRY62748.1"/>
    </source>
</evidence>
<dbReference type="AlphaFoldDB" id="A0A0V1DMB8"/>